<protein>
    <submittedName>
        <fullName evidence="1">Uncharacterized protein</fullName>
    </submittedName>
</protein>
<comment type="caution">
    <text evidence="1">The sequence shown here is derived from an EMBL/GenBank/DDBJ whole genome shotgun (WGS) entry which is preliminary data.</text>
</comment>
<dbReference type="EMBL" id="CM043795">
    <property type="protein sequence ID" value="KAI4817782.1"/>
    <property type="molecule type" value="Genomic_DNA"/>
</dbReference>
<evidence type="ECO:0000313" key="2">
    <source>
        <dbReference type="Proteomes" id="UP001057452"/>
    </source>
</evidence>
<dbReference type="Proteomes" id="UP001057452">
    <property type="component" value="Chromosome 11"/>
</dbReference>
<name>A0ACB9WVN4_CHAAC</name>
<gene>
    <name evidence="1" type="ORF">KUCAC02_011159</name>
</gene>
<evidence type="ECO:0000313" key="1">
    <source>
        <dbReference type="EMBL" id="KAI4817782.1"/>
    </source>
</evidence>
<proteinExistence type="predicted"/>
<keyword evidence="2" id="KW-1185">Reference proteome</keyword>
<accession>A0ACB9WVN4</accession>
<sequence>MCFNHTQARDLNADFCSSMFRCYRFTERTRDFFSNAPFFGPSAAVIGFVRCDDLAVPLVMNIKCCEEIFPSIILISNPTCIHFRFTKVTVIRLLIFQM</sequence>
<reference evidence="1" key="1">
    <citation type="submission" date="2022-05" db="EMBL/GenBank/DDBJ databases">
        <title>Chromosome-level genome of Chaenocephalus aceratus.</title>
        <authorList>
            <person name="Park H."/>
        </authorList>
    </citation>
    <scope>NUCLEOTIDE SEQUENCE</scope>
    <source>
        <strain evidence="1">KU_202001</strain>
    </source>
</reference>
<organism evidence="1 2">
    <name type="scientific">Chaenocephalus aceratus</name>
    <name type="common">Blackfin icefish</name>
    <name type="synonym">Chaenichthys aceratus</name>
    <dbReference type="NCBI Taxonomy" id="36190"/>
    <lineage>
        <taxon>Eukaryota</taxon>
        <taxon>Metazoa</taxon>
        <taxon>Chordata</taxon>
        <taxon>Craniata</taxon>
        <taxon>Vertebrata</taxon>
        <taxon>Euteleostomi</taxon>
        <taxon>Actinopterygii</taxon>
        <taxon>Neopterygii</taxon>
        <taxon>Teleostei</taxon>
        <taxon>Neoteleostei</taxon>
        <taxon>Acanthomorphata</taxon>
        <taxon>Eupercaria</taxon>
        <taxon>Perciformes</taxon>
        <taxon>Notothenioidei</taxon>
        <taxon>Channichthyidae</taxon>
        <taxon>Chaenocephalus</taxon>
    </lineage>
</organism>